<reference evidence="4 5" key="1">
    <citation type="submission" date="2019-03" db="EMBL/GenBank/DDBJ databases">
        <authorList>
            <person name="Gaulin E."/>
            <person name="Dumas B."/>
        </authorList>
    </citation>
    <scope>NUCLEOTIDE SEQUENCE [LARGE SCALE GENOMIC DNA]</scope>
    <source>
        <strain evidence="4">CBS 568.67</strain>
    </source>
</reference>
<evidence type="ECO:0000313" key="5">
    <source>
        <dbReference type="Proteomes" id="UP000332933"/>
    </source>
</evidence>
<reference evidence="3" key="2">
    <citation type="submission" date="2019-06" db="EMBL/GenBank/DDBJ databases">
        <title>Genomics analysis of Aphanomyces spp. identifies a new class of oomycete effector associated with host adaptation.</title>
        <authorList>
            <person name="Gaulin E."/>
        </authorList>
    </citation>
    <scope>NUCLEOTIDE SEQUENCE</scope>
    <source>
        <strain evidence="3">CBS 578.67</strain>
    </source>
</reference>
<evidence type="ECO:0000256" key="1">
    <source>
        <dbReference type="SAM" id="Coils"/>
    </source>
</evidence>
<feature type="compositionally biased region" description="Basic and acidic residues" evidence="2">
    <location>
        <begin position="1"/>
        <end position="10"/>
    </location>
</feature>
<dbReference type="Proteomes" id="UP000332933">
    <property type="component" value="Unassembled WGS sequence"/>
</dbReference>
<keyword evidence="5" id="KW-1185">Reference proteome</keyword>
<evidence type="ECO:0000313" key="4">
    <source>
        <dbReference type="EMBL" id="VFT78682.1"/>
    </source>
</evidence>
<evidence type="ECO:0000313" key="3">
    <source>
        <dbReference type="EMBL" id="KAF0718809.1"/>
    </source>
</evidence>
<feature type="region of interest" description="Disordered" evidence="2">
    <location>
        <begin position="1"/>
        <end position="20"/>
    </location>
</feature>
<sequence>MAKTADDKRHAGCLRQRKHQAAKRVEKETLEAELKLLQEALERLHATSRRRHKEHANPYALAVQVLQKHTRALRNQVDGQATLASILSMWVQSMHPPAGLNTPRTAFLKATLLAEPTARRHGYEWLSQRVYHTAVAASPFGSHVADAGFMRLHTRDDVREGLTVAGIEAHVQMTAFANMHELAQLFWTKSLEVMVGAEVVEVVDNDLVYYHHTNGAKELQMCNVQCYFQRDDRIVLTAMTILNDERYPQGQVLRTYGCHWMTFDRVADSVTLVRDSNVLYYPIDDQGHATLPLARIGHSFGLSDATDIEHREVYIERIRSLVDRMDERVYRSNLAAAVKELEARDDLKGRPGCHEKDLV</sequence>
<organism evidence="4 5">
    <name type="scientific">Aphanomyces stellatus</name>
    <dbReference type="NCBI Taxonomy" id="120398"/>
    <lineage>
        <taxon>Eukaryota</taxon>
        <taxon>Sar</taxon>
        <taxon>Stramenopiles</taxon>
        <taxon>Oomycota</taxon>
        <taxon>Saprolegniomycetes</taxon>
        <taxon>Saprolegniales</taxon>
        <taxon>Verrucalvaceae</taxon>
        <taxon>Aphanomyces</taxon>
    </lineage>
</organism>
<proteinExistence type="predicted"/>
<gene>
    <name evidence="4" type="primary">Aste57867_1466</name>
    <name evidence="3" type="ORF">As57867_001465</name>
    <name evidence="4" type="ORF">ASTE57867_1466</name>
</gene>
<feature type="coiled-coil region" evidence="1">
    <location>
        <begin position="20"/>
        <end position="47"/>
    </location>
</feature>
<dbReference type="EMBL" id="CAADRA010000118">
    <property type="protein sequence ID" value="VFT78682.1"/>
    <property type="molecule type" value="Genomic_DNA"/>
</dbReference>
<evidence type="ECO:0000256" key="2">
    <source>
        <dbReference type="SAM" id="MobiDB-lite"/>
    </source>
</evidence>
<dbReference type="AlphaFoldDB" id="A0A485K558"/>
<protein>
    <submittedName>
        <fullName evidence="4">Aste57867_1466 protein</fullName>
    </submittedName>
</protein>
<accession>A0A485K558</accession>
<dbReference type="EMBL" id="VJMH01000118">
    <property type="protein sequence ID" value="KAF0718809.1"/>
    <property type="molecule type" value="Genomic_DNA"/>
</dbReference>
<keyword evidence="1" id="KW-0175">Coiled coil</keyword>
<feature type="compositionally biased region" description="Basic residues" evidence="2">
    <location>
        <begin position="11"/>
        <end position="20"/>
    </location>
</feature>
<name>A0A485K558_9STRA</name>